<keyword evidence="1" id="KW-0812">Transmembrane</keyword>
<dbReference type="Gene3D" id="1.20.1640.10">
    <property type="entry name" value="Multidrug efflux transporter AcrB transmembrane domain"/>
    <property type="match status" value="2"/>
</dbReference>
<dbReference type="InterPro" id="IPR001036">
    <property type="entry name" value="Acrflvin-R"/>
</dbReference>
<reference evidence="2 3" key="1">
    <citation type="journal article" date="2019" name="Int. J. Syst. Evol. Microbiol.">
        <title>The Global Catalogue of Microorganisms (GCM) 10K type strain sequencing project: providing services to taxonomists for standard genome sequencing and annotation.</title>
        <authorList>
            <consortium name="The Broad Institute Genomics Platform"/>
            <consortium name="The Broad Institute Genome Sequencing Center for Infectious Disease"/>
            <person name="Wu L."/>
            <person name="Ma J."/>
        </authorList>
    </citation>
    <scope>NUCLEOTIDE SEQUENCE [LARGE SCALE GENOMIC DNA]</scope>
    <source>
        <strain evidence="2 3">JCM 13378</strain>
    </source>
</reference>
<feature type="transmembrane region" description="Helical" evidence="1">
    <location>
        <begin position="12"/>
        <end position="34"/>
    </location>
</feature>
<dbReference type="SUPFAM" id="SSF82714">
    <property type="entry name" value="Multidrug efflux transporter AcrB TolC docking domain, DN and DC subdomains"/>
    <property type="match status" value="2"/>
</dbReference>
<feature type="transmembrane region" description="Helical" evidence="1">
    <location>
        <begin position="431"/>
        <end position="451"/>
    </location>
</feature>
<dbReference type="PRINTS" id="PR00702">
    <property type="entry name" value="ACRIFLAVINRP"/>
</dbReference>
<dbReference type="Gene3D" id="3.30.70.1430">
    <property type="entry name" value="Multidrug efflux transporter AcrB pore domain"/>
    <property type="match status" value="2"/>
</dbReference>
<gene>
    <name evidence="2" type="ORF">GCM10009092_27060</name>
</gene>
<feature type="transmembrane region" description="Helical" evidence="1">
    <location>
        <begin position="981"/>
        <end position="1007"/>
    </location>
</feature>
<evidence type="ECO:0000256" key="1">
    <source>
        <dbReference type="SAM" id="Phobius"/>
    </source>
</evidence>
<accession>A0ABN0XDD6</accession>
<feature type="transmembrane region" description="Helical" evidence="1">
    <location>
        <begin position="463"/>
        <end position="486"/>
    </location>
</feature>
<keyword evidence="1" id="KW-0472">Membrane</keyword>
<proteinExistence type="predicted"/>
<dbReference type="PANTHER" id="PTHR32063">
    <property type="match status" value="1"/>
</dbReference>
<evidence type="ECO:0000313" key="2">
    <source>
        <dbReference type="EMBL" id="GAA0361331.1"/>
    </source>
</evidence>
<dbReference type="Gene3D" id="3.30.2090.10">
    <property type="entry name" value="Multidrug efflux transporter AcrB TolC docking domain, DN and DC subdomains"/>
    <property type="match status" value="2"/>
</dbReference>
<feature type="transmembrane region" description="Helical" evidence="1">
    <location>
        <begin position="950"/>
        <end position="969"/>
    </location>
</feature>
<dbReference type="SUPFAM" id="SSF82866">
    <property type="entry name" value="Multidrug efflux transporter AcrB transmembrane domain"/>
    <property type="match status" value="2"/>
</dbReference>
<feature type="transmembrane region" description="Helical" evidence="1">
    <location>
        <begin position="526"/>
        <end position="543"/>
    </location>
</feature>
<evidence type="ECO:0000313" key="3">
    <source>
        <dbReference type="Proteomes" id="UP001501757"/>
    </source>
</evidence>
<dbReference type="Proteomes" id="UP001501757">
    <property type="component" value="Unassembled WGS sequence"/>
</dbReference>
<keyword evidence="1" id="KW-1133">Transmembrane helix</keyword>
<feature type="transmembrane region" description="Helical" evidence="1">
    <location>
        <begin position="852"/>
        <end position="871"/>
    </location>
</feature>
<dbReference type="Gene3D" id="3.30.70.1320">
    <property type="entry name" value="Multidrug efflux transporter AcrB pore domain like"/>
    <property type="match status" value="1"/>
</dbReference>
<feature type="transmembrane region" description="Helical" evidence="1">
    <location>
        <begin position="334"/>
        <end position="353"/>
    </location>
</feature>
<feature type="transmembrane region" description="Helical" evidence="1">
    <location>
        <begin position="360"/>
        <end position="380"/>
    </location>
</feature>
<feature type="transmembrane region" description="Helical" evidence="1">
    <location>
        <begin position="386"/>
        <end position="410"/>
    </location>
</feature>
<name>A0ABN0XDD6_9ALTE</name>
<dbReference type="SUPFAM" id="SSF82693">
    <property type="entry name" value="Multidrug efflux transporter AcrB pore domain, PN1, PN2, PC1 and PC2 subdomains"/>
    <property type="match status" value="3"/>
</dbReference>
<dbReference type="Pfam" id="PF00873">
    <property type="entry name" value="ACR_tran"/>
    <property type="match status" value="1"/>
</dbReference>
<organism evidence="2 3">
    <name type="scientific">Bowmanella denitrificans</name>
    <dbReference type="NCBI Taxonomy" id="366582"/>
    <lineage>
        <taxon>Bacteria</taxon>
        <taxon>Pseudomonadati</taxon>
        <taxon>Pseudomonadota</taxon>
        <taxon>Gammaproteobacteria</taxon>
        <taxon>Alteromonadales</taxon>
        <taxon>Alteromonadaceae</taxon>
        <taxon>Bowmanella</taxon>
    </lineage>
</organism>
<dbReference type="Gene3D" id="3.30.70.1440">
    <property type="entry name" value="Multidrug efflux transporter AcrB pore domain"/>
    <property type="match status" value="1"/>
</dbReference>
<comment type="caution">
    <text evidence="2">The sequence shown here is derived from an EMBL/GenBank/DDBJ whole genome shotgun (WGS) entry which is preliminary data.</text>
</comment>
<feature type="transmembrane region" description="Helical" evidence="1">
    <location>
        <begin position="878"/>
        <end position="898"/>
    </location>
</feature>
<dbReference type="PANTHER" id="PTHR32063:SF14">
    <property type="entry name" value="BLL4319 PROTEIN"/>
    <property type="match status" value="1"/>
</dbReference>
<keyword evidence="3" id="KW-1185">Reference proteome</keyword>
<dbReference type="InterPro" id="IPR027463">
    <property type="entry name" value="AcrB_DN_DC_subdom"/>
</dbReference>
<dbReference type="RefSeq" id="WP_343845598.1">
    <property type="nucleotide sequence ID" value="NZ_BAAAEI010000015.1"/>
</dbReference>
<protein>
    <submittedName>
        <fullName evidence="2">Efflux RND transporter permease subunit</fullName>
    </submittedName>
</protein>
<dbReference type="EMBL" id="BAAAEI010000015">
    <property type="protein sequence ID" value="GAA0361331.1"/>
    <property type="molecule type" value="Genomic_DNA"/>
</dbReference>
<feature type="transmembrane region" description="Helical" evidence="1">
    <location>
        <begin position="904"/>
        <end position="929"/>
    </location>
</feature>
<sequence length="1036" mass="114236">MLLSDLSVKRPVFASVVNLLLIVFGIVAVSMLSLREYPDVDPPIVSINTNYPGASANIVESRITQLLEDRISGIEGIKNITSSSRNGRSSISIEFELYRDIDAAANDVRERVSRALNNLPEQADPPEVFKSDSDEDVVVWYNLRSDTMSVMELTDYADRYIVDRLAIVDGVARVQIGGGRTYAMKVWLDRNAMAARNITVSDIEQIIRAENVELPAGVIESDDRDFEVRVARTFLTPDDFSKLTIKAGEDGYLVRLGEVARVELAAEDDETEFRGNGVNMIGLGIVKQSKANTLDVAIAARKAIVEIEANLPASIFIVPSYDSSVFIEDSIDEVYETLAIAMAMVVIVIYLFLGNVRATLIPAVTVPVSLVAAFMVLYMLGYSINLLTLLALVLAIGLVVDDAIVVLENIYRRVEMGEPPLLAAYRGAREVGFAVIATTLVLIAVFLPLVFLQGNIGRLFTEFAVAIAAAVAFSSFTALTLSPMLCSRILEKRERGSWFGRLVDKGFLRLENSYFTALGKSLHQPLVSLLMVLVSLVALYGLTAKVPSEFVPKEDRGNFFIMMQAAEGASFESNSRNIAKIESILLPYLDAGEVNRVLVRTPGWGGTAGIAIVGAVDWELRQRSTFDIMDEVSAKISEIPDVRAFAIMRSSIGGRGLGRPVQFVLKGDTYEDLVRARDIVMARAAENPGLVRIDSDYKETWPQLLVKINRDRAADLGVSIGDIGRTLETMLGQRRVSTYLDRGQEYYVIMEGNKEDYRSPQSIENLYVRSNRSGKLIPLDNLLTFEEGATSSTLHRYNRMRAITISANLAEGYTLGEALTFLNKVVDEEVADTIAVDYRGESQLFHESGNSVLFIFAMALAVTYLVLAAQFESWVHPLVIMLTVPLALLGAYIGLYLADMSINIYSQIGMVMLIGLAAKNGILIVEFANQLRDVGIEFEQALKRAAKQRLRPIVMTGFTTVFSSLPLVLASGPGSESRMVIGMVIFAGVMMATFMTLYVVPTAYYWLARHTGSPLQKTHELEKLDKQIPYRKGELE</sequence>